<dbReference type="STRING" id="56857.A0A200QD65"/>
<dbReference type="OMA" id="MISTWMK"/>
<organism evidence="5 6">
    <name type="scientific">Macleaya cordata</name>
    <name type="common">Five-seeded plume-poppy</name>
    <name type="synonym">Bocconia cordata</name>
    <dbReference type="NCBI Taxonomy" id="56857"/>
    <lineage>
        <taxon>Eukaryota</taxon>
        <taxon>Viridiplantae</taxon>
        <taxon>Streptophyta</taxon>
        <taxon>Embryophyta</taxon>
        <taxon>Tracheophyta</taxon>
        <taxon>Spermatophyta</taxon>
        <taxon>Magnoliopsida</taxon>
        <taxon>Ranunculales</taxon>
        <taxon>Papaveraceae</taxon>
        <taxon>Papaveroideae</taxon>
        <taxon>Macleaya</taxon>
    </lineage>
</organism>
<dbReference type="GO" id="GO:0032259">
    <property type="term" value="P:methylation"/>
    <property type="evidence" value="ECO:0007669"/>
    <property type="project" value="UniProtKB-KW"/>
</dbReference>
<accession>A0A200QD65</accession>
<comment type="caution">
    <text evidence="5">The sequence shown here is derived from an EMBL/GenBank/DDBJ whole genome shotgun (WGS) entry which is preliminary data.</text>
</comment>
<sequence>MDLMDKQAKKEELLKSMELGLVPDEVIRNLVRIELEKRLKWGYKPTHQQQLTQLLNLVHSLRKMEMAMEMESLDLKLYEAPFSFLQIKLGSTFKQSCSYFKDESTTLDEAEIAMLDLYIERAQIKDGQSILDIGCGLGAVTLHIAKKYKNCNITGITNSVEQKKFIEVKCKELELSNVKVILADVTTHESEDKFDRVFAIEMIEHMKNYELLLRMISTWMKDDGLLFIEHICHKTLAYNCEPVDEDDWFTEYVFPAGTLTLSSASLLLYFQDDVSVVDHWTLSGKHYSRSHEEWLKRIDGNIGAVKEIMKSITKSEEEAVKLVNFWRIFCICGVEQFGYNDGEEWMMSHILFKKK</sequence>
<proteinExistence type="inferred from homology"/>
<dbReference type="Gene3D" id="3.40.50.150">
    <property type="entry name" value="Vaccinia Virus protein VP39"/>
    <property type="match status" value="1"/>
</dbReference>
<dbReference type="AlphaFoldDB" id="A0A200QD65"/>
<evidence type="ECO:0000256" key="4">
    <source>
        <dbReference type="ARBA" id="ARBA00022691"/>
    </source>
</evidence>
<evidence type="ECO:0000256" key="3">
    <source>
        <dbReference type="ARBA" id="ARBA00022679"/>
    </source>
</evidence>
<dbReference type="EMBL" id="MVGT01002328">
    <property type="protein sequence ID" value="OVA08390.1"/>
    <property type="molecule type" value="Genomic_DNA"/>
</dbReference>
<evidence type="ECO:0000313" key="5">
    <source>
        <dbReference type="EMBL" id="OVA08390.1"/>
    </source>
</evidence>
<dbReference type="FunFam" id="3.40.50.150:FF:000554">
    <property type="entry name" value="Cation-transporting ATPase"/>
    <property type="match status" value="1"/>
</dbReference>
<dbReference type="InterPro" id="IPR029063">
    <property type="entry name" value="SAM-dependent_MTases_sf"/>
</dbReference>
<keyword evidence="3" id="KW-0808">Transferase</keyword>
<dbReference type="GO" id="GO:0008168">
    <property type="term" value="F:methyltransferase activity"/>
    <property type="evidence" value="ECO:0007669"/>
    <property type="project" value="UniProtKB-KW"/>
</dbReference>
<evidence type="ECO:0000256" key="1">
    <source>
        <dbReference type="ARBA" id="ARBA00010815"/>
    </source>
</evidence>
<keyword evidence="6" id="KW-1185">Reference proteome</keyword>
<dbReference type="PANTHER" id="PTHR43832:SF1">
    <property type="entry name" value="S-ADENOSYL-L-METHIONINE-DEPENDENT METHYLTRANSFERASES SUPERFAMILY PROTEIN"/>
    <property type="match status" value="1"/>
</dbReference>
<dbReference type="OrthoDB" id="506498at2759"/>
<dbReference type="InParanoid" id="A0A200QD65"/>
<dbReference type="CDD" id="cd02440">
    <property type="entry name" value="AdoMet_MTases"/>
    <property type="match status" value="1"/>
</dbReference>
<reference evidence="5 6" key="1">
    <citation type="journal article" date="2017" name="Mol. Plant">
        <title>The Genome of Medicinal Plant Macleaya cordata Provides New Insights into Benzylisoquinoline Alkaloids Metabolism.</title>
        <authorList>
            <person name="Liu X."/>
            <person name="Liu Y."/>
            <person name="Huang P."/>
            <person name="Ma Y."/>
            <person name="Qing Z."/>
            <person name="Tang Q."/>
            <person name="Cao H."/>
            <person name="Cheng P."/>
            <person name="Zheng Y."/>
            <person name="Yuan Z."/>
            <person name="Zhou Y."/>
            <person name="Liu J."/>
            <person name="Tang Z."/>
            <person name="Zhuo Y."/>
            <person name="Zhang Y."/>
            <person name="Yu L."/>
            <person name="Huang J."/>
            <person name="Yang P."/>
            <person name="Peng Q."/>
            <person name="Zhang J."/>
            <person name="Jiang W."/>
            <person name="Zhang Z."/>
            <person name="Lin K."/>
            <person name="Ro D.K."/>
            <person name="Chen X."/>
            <person name="Xiong X."/>
            <person name="Shang Y."/>
            <person name="Huang S."/>
            <person name="Zeng J."/>
        </authorList>
    </citation>
    <scope>NUCLEOTIDE SEQUENCE [LARGE SCALE GENOMIC DNA]</scope>
    <source>
        <strain evidence="6">cv. BLH2017</strain>
        <tissue evidence="5">Root</tissue>
    </source>
</reference>
<dbReference type="SUPFAM" id="SSF53335">
    <property type="entry name" value="S-adenosyl-L-methionine-dependent methyltransferases"/>
    <property type="match status" value="1"/>
</dbReference>
<comment type="similarity">
    <text evidence="1">Belongs to the CFA/CMAS family.</text>
</comment>
<evidence type="ECO:0000256" key="2">
    <source>
        <dbReference type="ARBA" id="ARBA00022603"/>
    </source>
</evidence>
<evidence type="ECO:0000313" key="6">
    <source>
        <dbReference type="Proteomes" id="UP000195402"/>
    </source>
</evidence>
<dbReference type="Proteomes" id="UP000195402">
    <property type="component" value="Unassembled WGS sequence"/>
</dbReference>
<gene>
    <name evidence="5" type="ORF">BVC80_209g122</name>
</gene>
<name>A0A200QD65_MACCD</name>
<dbReference type="Pfam" id="PF02353">
    <property type="entry name" value="CMAS"/>
    <property type="match status" value="1"/>
</dbReference>
<keyword evidence="4" id="KW-0949">S-adenosyl-L-methionine</keyword>
<protein>
    <submittedName>
        <fullName evidence="5">Mycolic acid cyclopropane synthase</fullName>
    </submittedName>
</protein>
<keyword evidence="2" id="KW-0489">Methyltransferase</keyword>
<dbReference type="PANTHER" id="PTHR43832">
    <property type="match status" value="1"/>
</dbReference>